<name>A0A3L8GN52_STRIN</name>
<dbReference type="AlphaFoldDB" id="A0A3L8GN52"/>
<evidence type="ECO:0000256" key="1">
    <source>
        <dbReference type="ARBA" id="ARBA00023015"/>
    </source>
</evidence>
<evidence type="ECO:0000259" key="5">
    <source>
        <dbReference type="PROSITE" id="PS01124"/>
    </source>
</evidence>
<sequence length="256" mass="29915">MLRMIIVEDEQLIRDWLAQVLDYEQLGIALLATARDGQEGLDLIRNCAPDIVLTDIMMPRMTAFDMFEASRDLTYDKIILSSYSDFEHAKRAMRYGVSNFLAKPLDVEELRDTLWQLSLDKKHQNNKLMSIQEEVAIPGIELPQIDHENWSALVIEYLHQNYNKAISTEEIARNFGYSESYLYKKIKEELGITLKDYLNRYRVKRAIQLMLSDSDSKVYEVALAVGFSDYNYFGKVFRRYTGLTFTEFKENFTHKG</sequence>
<dbReference type="PANTHER" id="PTHR43280">
    <property type="entry name" value="ARAC-FAMILY TRANSCRIPTIONAL REGULATOR"/>
    <property type="match status" value="1"/>
</dbReference>
<dbReference type="KEGG" id="sio:DW64_02515"/>
<evidence type="ECO:0000259" key="6">
    <source>
        <dbReference type="PROSITE" id="PS50110"/>
    </source>
</evidence>
<evidence type="ECO:0000313" key="7">
    <source>
        <dbReference type="EMBL" id="AHY15356.1"/>
    </source>
</evidence>
<feature type="domain" description="Response regulatory" evidence="6">
    <location>
        <begin position="3"/>
        <end position="118"/>
    </location>
</feature>
<keyword evidence="2 8" id="KW-0238">DNA-binding</keyword>
<dbReference type="Pfam" id="PF12833">
    <property type="entry name" value="HTH_18"/>
    <property type="match status" value="1"/>
</dbReference>
<keyword evidence="3" id="KW-0804">Transcription</keyword>
<dbReference type="InterPro" id="IPR009057">
    <property type="entry name" value="Homeodomain-like_sf"/>
</dbReference>
<dbReference type="Pfam" id="PF00072">
    <property type="entry name" value="Response_reg"/>
    <property type="match status" value="1"/>
</dbReference>
<dbReference type="GeneID" id="35766127"/>
<dbReference type="SMART" id="SM00448">
    <property type="entry name" value="REC"/>
    <property type="match status" value="1"/>
</dbReference>
<dbReference type="SMR" id="A0A3L8GN52"/>
<organism evidence="8 10">
    <name type="scientific">Streptococcus iniae</name>
    <name type="common">Streptococcus shiloi</name>
    <dbReference type="NCBI Taxonomy" id="1346"/>
    <lineage>
        <taxon>Bacteria</taxon>
        <taxon>Bacillati</taxon>
        <taxon>Bacillota</taxon>
        <taxon>Bacilli</taxon>
        <taxon>Lactobacillales</taxon>
        <taxon>Streptococcaceae</taxon>
        <taxon>Streptococcus</taxon>
    </lineage>
</organism>
<dbReference type="SUPFAM" id="SSF46689">
    <property type="entry name" value="Homeodomain-like"/>
    <property type="match status" value="2"/>
</dbReference>
<dbReference type="GO" id="GO:0043565">
    <property type="term" value="F:sequence-specific DNA binding"/>
    <property type="evidence" value="ECO:0007669"/>
    <property type="project" value="InterPro"/>
</dbReference>
<dbReference type="Gene3D" id="3.40.50.2300">
    <property type="match status" value="1"/>
</dbReference>
<dbReference type="GO" id="GO:0000160">
    <property type="term" value="P:phosphorelay signal transduction system"/>
    <property type="evidence" value="ECO:0007669"/>
    <property type="project" value="InterPro"/>
</dbReference>
<dbReference type="InterPro" id="IPR011006">
    <property type="entry name" value="CheY-like_superfamily"/>
</dbReference>
<dbReference type="KEGG" id="siq:DQ08_02525"/>
<evidence type="ECO:0000313" key="8">
    <source>
        <dbReference type="EMBL" id="RLU58037.1"/>
    </source>
</evidence>
<keyword evidence="4" id="KW-0597">Phosphoprotein</keyword>
<evidence type="ECO:0000256" key="3">
    <source>
        <dbReference type="ARBA" id="ARBA00023163"/>
    </source>
</evidence>
<dbReference type="PANTHER" id="PTHR43280:SF28">
    <property type="entry name" value="HTH-TYPE TRANSCRIPTIONAL ACTIVATOR RHAS"/>
    <property type="match status" value="1"/>
</dbReference>
<dbReference type="SMART" id="SM00342">
    <property type="entry name" value="HTH_ARAC"/>
    <property type="match status" value="1"/>
</dbReference>
<evidence type="ECO:0000256" key="4">
    <source>
        <dbReference type="PROSITE-ProRule" id="PRU00169"/>
    </source>
</evidence>
<dbReference type="EMBL" id="QLQD01000030">
    <property type="protein sequence ID" value="RLU58037.1"/>
    <property type="molecule type" value="Genomic_DNA"/>
</dbReference>
<dbReference type="EMBL" id="CP007586">
    <property type="protein sequence ID" value="AHY15356.1"/>
    <property type="molecule type" value="Genomic_DNA"/>
</dbReference>
<dbReference type="RefSeq" id="WP_003100966.1">
    <property type="nucleotide sequence ID" value="NZ_CP010783.1"/>
</dbReference>
<dbReference type="Proteomes" id="UP000269148">
    <property type="component" value="Unassembled WGS sequence"/>
</dbReference>
<dbReference type="InterPro" id="IPR001789">
    <property type="entry name" value="Sig_transdc_resp-reg_receiver"/>
</dbReference>
<dbReference type="Gene3D" id="1.10.10.60">
    <property type="entry name" value="Homeodomain-like"/>
    <property type="match status" value="2"/>
</dbReference>
<evidence type="ECO:0000313" key="10">
    <source>
        <dbReference type="Proteomes" id="UP000269148"/>
    </source>
</evidence>
<reference evidence="8 10" key="2">
    <citation type="submission" date="2018-06" db="EMBL/GenBank/DDBJ databases">
        <title>Mutators as drivers of adaptation in pathogenic bacteria and a risk factor for host jumps and vaccine escape.</title>
        <authorList>
            <person name="Barnes A.C."/>
            <person name="Silayeva O."/>
        </authorList>
    </citation>
    <scope>NUCLEOTIDE SEQUENCE [LARGE SCALE GENOMIC DNA]</scope>
    <source>
        <strain evidence="8 10">QMA0445</strain>
    </source>
</reference>
<keyword evidence="9" id="KW-1185">Reference proteome</keyword>
<dbReference type="KEGG" id="siz:SI82_02760"/>
<dbReference type="OrthoDB" id="342399at2"/>
<gene>
    <name evidence="8" type="ORF">DIY07_02820</name>
    <name evidence="7" type="ORF">DQ08_02525</name>
</gene>
<dbReference type="PROSITE" id="PS01124">
    <property type="entry name" value="HTH_ARAC_FAMILY_2"/>
    <property type="match status" value="1"/>
</dbReference>
<proteinExistence type="predicted"/>
<dbReference type="GO" id="GO:0003700">
    <property type="term" value="F:DNA-binding transcription factor activity"/>
    <property type="evidence" value="ECO:0007669"/>
    <property type="project" value="InterPro"/>
</dbReference>
<evidence type="ECO:0000256" key="2">
    <source>
        <dbReference type="ARBA" id="ARBA00023125"/>
    </source>
</evidence>
<dbReference type="STRING" id="1346.BMF34_02650"/>
<dbReference type="InterPro" id="IPR018060">
    <property type="entry name" value="HTH_AraC"/>
</dbReference>
<protein>
    <submittedName>
        <fullName evidence="7">AraC family transcriptional regulator</fullName>
    </submittedName>
    <submittedName>
        <fullName evidence="8">DNA-binding response regulator</fullName>
    </submittedName>
</protein>
<dbReference type="Proteomes" id="UP000025245">
    <property type="component" value="Chromosome"/>
</dbReference>
<keyword evidence="1" id="KW-0805">Transcription regulation</keyword>
<dbReference type="SUPFAM" id="SSF52172">
    <property type="entry name" value="CheY-like"/>
    <property type="match status" value="1"/>
</dbReference>
<dbReference type="PROSITE" id="PS50110">
    <property type="entry name" value="RESPONSE_REGULATORY"/>
    <property type="match status" value="1"/>
</dbReference>
<evidence type="ECO:0000313" key="9">
    <source>
        <dbReference type="Proteomes" id="UP000025245"/>
    </source>
</evidence>
<feature type="domain" description="HTH araC/xylS-type" evidence="5">
    <location>
        <begin position="152"/>
        <end position="251"/>
    </location>
</feature>
<dbReference type="CDD" id="cd17536">
    <property type="entry name" value="REC_YesN-like"/>
    <property type="match status" value="1"/>
</dbReference>
<feature type="modified residue" description="4-aspartylphosphate" evidence="4">
    <location>
        <position position="55"/>
    </location>
</feature>
<reference evidence="7 9" key="1">
    <citation type="journal article" date="2014" name="Genome Announc.">
        <title>Complete Genome Sequence of a Virulent Strain, Streptococcus iniae ISET0901, Isolated from Diseased Tilapia.</title>
        <authorList>
            <person name="Pridgeon J.W."/>
            <person name="Zhang D."/>
            <person name="Zhang L."/>
        </authorList>
    </citation>
    <scope>NUCLEOTIDE SEQUENCE [LARGE SCALE GENOMIC DNA]</scope>
    <source>
        <strain evidence="7 9">ISET0901</strain>
    </source>
</reference>
<accession>A0A3L8GN52</accession>